<organism evidence="2">
    <name type="scientific">Photinus pyralis</name>
    <name type="common">Common eastern firefly</name>
    <name type="synonym">Lampyris pyralis</name>
    <dbReference type="NCBI Taxonomy" id="7054"/>
    <lineage>
        <taxon>Eukaryota</taxon>
        <taxon>Metazoa</taxon>
        <taxon>Ecdysozoa</taxon>
        <taxon>Arthropoda</taxon>
        <taxon>Hexapoda</taxon>
        <taxon>Insecta</taxon>
        <taxon>Pterygota</taxon>
        <taxon>Neoptera</taxon>
        <taxon>Endopterygota</taxon>
        <taxon>Coleoptera</taxon>
        <taxon>Polyphaga</taxon>
        <taxon>Elateriformia</taxon>
        <taxon>Elateroidea</taxon>
        <taxon>Lampyridae</taxon>
        <taxon>Lampyrinae</taxon>
        <taxon>Photinus</taxon>
    </lineage>
</organism>
<dbReference type="AlphaFoldDB" id="A0A1Y1LNH4"/>
<protein>
    <submittedName>
        <fullName evidence="2">Uncharacterized protein</fullName>
    </submittedName>
</protein>
<reference evidence="2" key="1">
    <citation type="journal article" date="2016" name="Sci. Rep.">
        <title>Molecular characterization of firefly nuptial gifts: a multi-omics approach sheds light on postcopulatory sexual selection.</title>
        <authorList>
            <person name="Al-Wathiqui N."/>
            <person name="Fallon T.R."/>
            <person name="South A."/>
            <person name="Weng J.K."/>
            <person name="Lewis S.M."/>
        </authorList>
    </citation>
    <scope>NUCLEOTIDE SEQUENCE</scope>
</reference>
<evidence type="ECO:0000256" key="1">
    <source>
        <dbReference type="SAM" id="MobiDB-lite"/>
    </source>
</evidence>
<feature type="compositionally biased region" description="Basic residues" evidence="1">
    <location>
        <begin position="162"/>
        <end position="175"/>
    </location>
</feature>
<accession>A0A1Y1LNH4</accession>
<name>A0A1Y1LNH4_PHOPY</name>
<feature type="region of interest" description="Disordered" evidence="1">
    <location>
        <begin position="103"/>
        <end position="175"/>
    </location>
</feature>
<sequence>MSPASSGALEVERYIGAYLISSQSRSKGNSTKHVRDQFHHREDFVPRFNTHQSQRCRSIDGWAGGIPLISFANYQRRGQFVRFQENYPLSHLAVHTQGAPLILNNKHNQRKNKSSADKNYVKTRGPSANFKPKDNRGVDAVSVNSDESSASTNSENSLPRIIKPRKRRKKDRKPSHLICPLETEDCFSTDSGSPEINTTENEIIGSHLPFIFSRLHVSTGDPLPDNISRRNHHTEIQETPKLHHKFEDVEELSKDLNENQQASLCQCRYCDPAGQIWDVQRHCYSPFLTTPIRQSDFNFPDIQETSTNHFDLSKSVNISDRGLYLKEDQIESNTFPLRSSRDLEVSTEIVTSLNGHRDLEIKFFTTPISLEKF</sequence>
<dbReference type="EMBL" id="GEZM01056906">
    <property type="protein sequence ID" value="JAV72567.1"/>
    <property type="molecule type" value="Transcribed_RNA"/>
</dbReference>
<proteinExistence type="predicted"/>
<feature type="compositionally biased region" description="Polar residues" evidence="1">
    <location>
        <begin position="142"/>
        <end position="157"/>
    </location>
</feature>
<evidence type="ECO:0000313" key="2">
    <source>
        <dbReference type="EMBL" id="JAV72567.1"/>
    </source>
</evidence>